<dbReference type="EMBL" id="DXGK01000108">
    <property type="protein sequence ID" value="HIW70732.1"/>
    <property type="molecule type" value="Genomic_DNA"/>
</dbReference>
<dbReference type="PANTHER" id="PTHR22916:SF51">
    <property type="entry name" value="GLYCOSYLTRANSFERASE EPSH-RELATED"/>
    <property type="match status" value="1"/>
</dbReference>
<accession>A0A9D1QR53</accession>
<feature type="domain" description="Glycosyltransferase 2-like" evidence="3">
    <location>
        <begin position="7"/>
        <end position="110"/>
    </location>
</feature>
<gene>
    <name evidence="4" type="ORF">H9876_05130</name>
</gene>
<organism evidence="4 5">
    <name type="scientific">Candidatus Limosilactobacillus merdipullorum</name>
    <dbReference type="NCBI Taxonomy" id="2838653"/>
    <lineage>
        <taxon>Bacteria</taxon>
        <taxon>Bacillati</taxon>
        <taxon>Bacillota</taxon>
        <taxon>Bacilli</taxon>
        <taxon>Lactobacillales</taxon>
        <taxon>Lactobacillaceae</taxon>
        <taxon>Limosilactobacillus</taxon>
    </lineage>
</organism>
<dbReference type="CDD" id="cd00761">
    <property type="entry name" value="Glyco_tranf_GTA_type"/>
    <property type="match status" value="1"/>
</dbReference>
<evidence type="ECO:0000256" key="1">
    <source>
        <dbReference type="ARBA" id="ARBA00022676"/>
    </source>
</evidence>
<dbReference type="AlphaFoldDB" id="A0A9D1QR53"/>
<reference evidence="4" key="2">
    <citation type="submission" date="2021-04" db="EMBL/GenBank/DDBJ databases">
        <authorList>
            <person name="Gilroy R."/>
        </authorList>
    </citation>
    <scope>NUCLEOTIDE SEQUENCE</scope>
    <source>
        <strain evidence="4">ChiHejej3B27-2180</strain>
    </source>
</reference>
<dbReference type="PANTHER" id="PTHR22916">
    <property type="entry name" value="GLYCOSYLTRANSFERASE"/>
    <property type="match status" value="1"/>
</dbReference>
<evidence type="ECO:0000313" key="5">
    <source>
        <dbReference type="Proteomes" id="UP000886878"/>
    </source>
</evidence>
<evidence type="ECO:0000256" key="2">
    <source>
        <dbReference type="ARBA" id="ARBA00022679"/>
    </source>
</evidence>
<keyword evidence="1" id="KW-0328">Glycosyltransferase</keyword>
<sequence>MVQPVLSIIVPCYNSADYLQRCVDPVLAYGDQVELLLVDDGSTDQTPQLADRLAADHDFIHVIHQPNGGHGQAINSGLAQATGFYFKVVDSDDWLDQVKFREVLDFLQQTITDQQPIDMLICNFIFDRVGSHHKRVMNYPRLPVRQTFGWDQVHFPFGKYLLMHSVIYRTSLLKDEAHLKLPAHTFYVDNIYVFAPLIYVKKMYYLDIDLYHYFLGREDQSVNDAVMITRADQQLRVNRIMLNFYVQHQDINRNLQSYLRKYLQIITTITSVLLIKKNTKESLAAKKQLWQEIKDDDRHLYHQLRRNSFGIAVNLPGRIGRKMTVATYDIAEKLYGFS</sequence>
<dbReference type="InterPro" id="IPR001173">
    <property type="entry name" value="Glyco_trans_2-like"/>
</dbReference>
<name>A0A9D1QR53_9LACO</name>
<dbReference type="Pfam" id="PF00535">
    <property type="entry name" value="Glycos_transf_2"/>
    <property type="match status" value="1"/>
</dbReference>
<proteinExistence type="predicted"/>
<reference evidence="4" key="1">
    <citation type="journal article" date="2021" name="PeerJ">
        <title>Extensive microbial diversity within the chicken gut microbiome revealed by metagenomics and culture.</title>
        <authorList>
            <person name="Gilroy R."/>
            <person name="Ravi A."/>
            <person name="Getino M."/>
            <person name="Pursley I."/>
            <person name="Horton D.L."/>
            <person name="Alikhan N.F."/>
            <person name="Baker D."/>
            <person name="Gharbi K."/>
            <person name="Hall N."/>
            <person name="Watson M."/>
            <person name="Adriaenssens E.M."/>
            <person name="Foster-Nyarko E."/>
            <person name="Jarju S."/>
            <person name="Secka A."/>
            <person name="Antonio M."/>
            <person name="Oren A."/>
            <person name="Chaudhuri R.R."/>
            <person name="La Ragione R."/>
            <person name="Hildebrand F."/>
            <person name="Pallen M.J."/>
        </authorList>
    </citation>
    <scope>NUCLEOTIDE SEQUENCE</scope>
    <source>
        <strain evidence="4">ChiHejej3B27-2180</strain>
    </source>
</reference>
<dbReference type="Proteomes" id="UP000886878">
    <property type="component" value="Unassembled WGS sequence"/>
</dbReference>
<protein>
    <submittedName>
        <fullName evidence="4">Glycosyltransferase family 2 protein</fullName>
    </submittedName>
</protein>
<evidence type="ECO:0000259" key="3">
    <source>
        <dbReference type="Pfam" id="PF00535"/>
    </source>
</evidence>
<dbReference type="SUPFAM" id="SSF53448">
    <property type="entry name" value="Nucleotide-diphospho-sugar transferases"/>
    <property type="match status" value="1"/>
</dbReference>
<comment type="caution">
    <text evidence="4">The sequence shown here is derived from an EMBL/GenBank/DDBJ whole genome shotgun (WGS) entry which is preliminary data.</text>
</comment>
<dbReference type="Gene3D" id="3.90.550.10">
    <property type="entry name" value="Spore Coat Polysaccharide Biosynthesis Protein SpsA, Chain A"/>
    <property type="match status" value="1"/>
</dbReference>
<evidence type="ECO:0000313" key="4">
    <source>
        <dbReference type="EMBL" id="HIW70732.1"/>
    </source>
</evidence>
<keyword evidence="2" id="KW-0808">Transferase</keyword>
<dbReference type="GO" id="GO:0016757">
    <property type="term" value="F:glycosyltransferase activity"/>
    <property type="evidence" value="ECO:0007669"/>
    <property type="project" value="UniProtKB-KW"/>
</dbReference>
<dbReference type="InterPro" id="IPR029044">
    <property type="entry name" value="Nucleotide-diphossugar_trans"/>
</dbReference>